<sequence length="135" mass="14940">MTTWPDASRRMMPSPNQQFRRPGPGRAPPTTAYYGALPTSEGLAGADAVQRIVYLNSFLLDVGESMLGNRGGAYPPHWGVNEEEKYVLMLNAEHGFRGAVHEHEDLGVCQAHNRTDEPWSTQSRSVWVLNSSGSR</sequence>
<evidence type="ECO:0000313" key="3">
    <source>
        <dbReference type="Proteomes" id="UP000305778"/>
    </source>
</evidence>
<feature type="compositionally biased region" description="Low complexity" evidence="1">
    <location>
        <begin position="20"/>
        <end position="32"/>
    </location>
</feature>
<organism evidence="2 3">
    <name type="scientific">Actinacidiphila oryziradicis</name>
    <dbReference type="NCBI Taxonomy" id="2571141"/>
    <lineage>
        <taxon>Bacteria</taxon>
        <taxon>Bacillati</taxon>
        <taxon>Actinomycetota</taxon>
        <taxon>Actinomycetes</taxon>
        <taxon>Kitasatosporales</taxon>
        <taxon>Streptomycetaceae</taxon>
        <taxon>Actinacidiphila</taxon>
    </lineage>
</organism>
<dbReference type="OrthoDB" id="9773549at2"/>
<evidence type="ECO:0000256" key="1">
    <source>
        <dbReference type="SAM" id="MobiDB-lite"/>
    </source>
</evidence>
<reference evidence="2 3" key="1">
    <citation type="submission" date="2019-04" db="EMBL/GenBank/DDBJ databases">
        <title>Streptomyces oryziradicis sp. nov., a novel actinomycete isolated from rhizosphere soil of rice (Oryza sativa L.).</title>
        <authorList>
            <person name="Li C."/>
        </authorList>
    </citation>
    <scope>NUCLEOTIDE SEQUENCE [LARGE SCALE GENOMIC DNA]</scope>
    <source>
        <strain evidence="2 3">NEAU-C40</strain>
    </source>
</reference>
<accession>A0A4U0RCV9</accession>
<dbReference type="RefSeq" id="WP_136731630.1">
    <property type="nucleotide sequence ID" value="NZ_SUMC01000260.1"/>
</dbReference>
<dbReference type="Proteomes" id="UP000305778">
    <property type="component" value="Unassembled WGS sequence"/>
</dbReference>
<protein>
    <submittedName>
        <fullName evidence="2">Uncharacterized protein</fullName>
    </submittedName>
</protein>
<feature type="region of interest" description="Disordered" evidence="1">
    <location>
        <begin position="1"/>
        <end position="33"/>
    </location>
</feature>
<dbReference type="EMBL" id="SUMC01000260">
    <property type="protein sequence ID" value="TJZ93181.1"/>
    <property type="molecule type" value="Genomic_DNA"/>
</dbReference>
<keyword evidence="3" id="KW-1185">Reference proteome</keyword>
<comment type="caution">
    <text evidence="2">The sequence shown here is derived from an EMBL/GenBank/DDBJ whole genome shotgun (WGS) entry which is preliminary data.</text>
</comment>
<name>A0A4U0RCV9_9ACTN</name>
<proteinExistence type="predicted"/>
<gene>
    <name evidence="2" type="ORF">FCI23_54675</name>
</gene>
<evidence type="ECO:0000313" key="2">
    <source>
        <dbReference type="EMBL" id="TJZ93181.1"/>
    </source>
</evidence>
<dbReference type="AlphaFoldDB" id="A0A4U0RCV9"/>